<name>A0A1Q9DTB2_SYMMI</name>
<evidence type="ECO:0000313" key="3">
    <source>
        <dbReference type="Proteomes" id="UP000186817"/>
    </source>
</evidence>
<reference evidence="2 3" key="1">
    <citation type="submission" date="2016-02" db="EMBL/GenBank/DDBJ databases">
        <title>Genome analysis of coral dinoflagellate symbionts highlights evolutionary adaptations to a symbiotic lifestyle.</title>
        <authorList>
            <person name="Aranda M."/>
            <person name="Li Y."/>
            <person name="Liew Y.J."/>
            <person name="Baumgarten S."/>
            <person name="Simakov O."/>
            <person name="Wilson M."/>
            <person name="Piel J."/>
            <person name="Ashoor H."/>
            <person name="Bougouffa S."/>
            <person name="Bajic V.B."/>
            <person name="Ryu T."/>
            <person name="Ravasi T."/>
            <person name="Bayer T."/>
            <person name="Micklem G."/>
            <person name="Kim H."/>
            <person name="Bhak J."/>
            <person name="Lajeunesse T.C."/>
            <person name="Voolstra C.R."/>
        </authorList>
    </citation>
    <scope>NUCLEOTIDE SEQUENCE [LARGE SCALE GENOMIC DNA]</scope>
    <source>
        <strain evidence="2 3">CCMP2467</strain>
    </source>
</reference>
<feature type="signal peptide" evidence="1">
    <location>
        <begin position="1"/>
        <end position="23"/>
    </location>
</feature>
<gene>
    <name evidence="2" type="ORF">AK812_SmicGene19164</name>
</gene>
<dbReference type="AlphaFoldDB" id="A0A1Q9DTB2"/>
<evidence type="ECO:0000256" key="1">
    <source>
        <dbReference type="SAM" id="SignalP"/>
    </source>
</evidence>
<dbReference type="EMBL" id="LSRX01000398">
    <property type="protein sequence ID" value="OLP98391.1"/>
    <property type="molecule type" value="Genomic_DNA"/>
</dbReference>
<sequence length="94" mass="10304">MLWLRRCFALAWVGLVHLEGVTASCLPEAVPISSRRNLTNAQGESYPLGVLEDSNVALMEIFSQIIQILIAEVLGYNDPWPVLISSIHDAALVS</sequence>
<comment type="caution">
    <text evidence="2">The sequence shown here is derived from an EMBL/GenBank/DDBJ whole genome shotgun (WGS) entry which is preliminary data.</text>
</comment>
<keyword evidence="1" id="KW-0732">Signal</keyword>
<proteinExistence type="predicted"/>
<evidence type="ECO:0000313" key="2">
    <source>
        <dbReference type="EMBL" id="OLP98391.1"/>
    </source>
</evidence>
<dbReference type="Proteomes" id="UP000186817">
    <property type="component" value="Unassembled WGS sequence"/>
</dbReference>
<organism evidence="2 3">
    <name type="scientific">Symbiodinium microadriaticum</name>
    <name type="common">Dinoflagellate</name>
    <name type="synonym">Zooxanthella microadriatica</name>
    <dbReference type="NCBI Taxonomy" id="2951"/>
    <lineage>
        <taxon>Eukaryota</taxon>
        <taxon>Sar</taxon>
        <taxon>Alveolata</taxon>
        <taxon>Dinophyceae</taxon>
        <taxon>Suessiales</taxon>
        <taxon>Symbiodiniaceae</taxon>
        <taxon>Symbiodinium</taxon>
    </lineage>
</organism>
<keyword evidence="3" id="KW-1185">Reference proteome</keyword>
<feature type="chain" id="PRO_5012457980" description="Secreted protein" evidence="1">
    <location>
        <begin position="24"/>
        <end position="94"/>
    </location>
</feature>
<accession>A0A1Q9DTB2</accession>
<evidence type="ECO:0008006" key="4">
    <source>
        <dbReference type="Google" id="ProtNLM"/>
    </source>
</evidence>
<protein>
    <recommendedName>
        <fullName evidence="4">Secreted protein</fullName>
    </recommendedName>
</protein>